<dbReference type="PANTHER" id="PTHR30576:SF0">
    <property type="entry name" value="UNDECAPRENYL-PHOSPHATE N-ACETYLGALACTOSAMINYL 1-PHOSPHATE TRANSFERASE-RELATED"/>
    <property type="match status" value="1"/>
</dbReference>
<dbReference type="EMBL" id="NBTM02000001">
    <property type="protein sequence ID" value="PNL91618.1"/>
    <property type="molecule type" value="Genomic_DNA"/>
</dbReference>
<dbReference type="GO" id="GO:0016780">
    <property type="term" value="F:phosphotransferase activity, for other substituted phosphate groups"/>
    <property type="evidence" value="ECO:0007669"/>
    <property type="project" value="TreeGrafter"/>
</dbReference>
<evidence type="ECO:0000313" key="10">
    <source>
        <dbReference type="Proteomes" id="UP000192813"/>
    </source>
</evidence>
<comment type="caution">
    <text evidence="9">The sequence shown here is derived from an EMBL/GenBank/DDBJ whole genome shotgun (WGS) entry which is preliminary data.</text>
</comment>
<feature type="transmembrane region" description="Helical" evidence="7">
    <location>
        <begin position="263"/>
        <end position="284"/>
    </location>
</feature>
<feature type="transmembrane region" description="Helical" evidence="7">
    <location>
        <begin position="82"/>
        <end position="107"/>
    </location>
</feature>
<accession>A0A2J9PMQ5</accession>
<evidence type="ECO:0000256" key="1">
    <source>
        <dbReference type="ARBA" id="ARBA00004141"/>
    </source>
</evidence>
<evidence type="ECO:0000259" key="8">
    <source>
        <dbReference type="Pfam" id="PF02397"/>
    </source>
</evidence>
<evidence type="ECO:0000256" key="4">
    <source>
        <dbReference type="ARBA" id="ARBA00022692"/>
    </source>
</evidence>
<proteinExistence type="inferred from homology"/>
<evidence type="ECO:0000256" key="7">
    <source>
        <dbReference type="SAM" id="Phobius"/>
    </source>
</evidence>
<dbReference type="NCBIfam" id="TIGR03025">
    <property type="entry name" value="EPS_sugtrans"/>
    <property type="match status" value="1"/>
</dbReference>
<comment type="subcellular location">
    <subcellularLocation>
        <location evidence="1">Membrane</location>
        <topology evidence="1">Multi-pass membrane protein</topology>
    </subcellularLocation>
</comment>
<keyword evidence="5 7" id="KW-1133">Transmembrane helix</keyword>
<keyword evidence="6 7" id="KW-0472">Membrane</keyword>
<evidence type="ECO:0000256" key="2">
    <source>
        <dbReference type="ARBA" id="ARBA00006464"/>
    </source>
</evidence>
<dbReference type="PANTHER" id="PTHR30576">
    <property type="entry name" value="COLANIC BIOSYNTHESIS UDP-GLUCOSE LIPID CARRIER TRANSFERASE"/>
    <property type="match status" value="1"/>
</dbReference>
<organism evidence="9 10">
    <name type="scientific">Aerococcus viridans</name>
    <dbReference type="NCBI Taxonomy" id="1377"/>
    <lineage>
        <taxon>Bacteria</taxon>
        <taxon>Bacillati</taxon>
        <taxon>Bacillota</taxon>
        <taxon>Bacilli</taxon>
        <taxon>Lactobacillales</taxon>
        <taxon>Aerococcaceae</taxon>
        <taxon>Aerococcus</taxon>
    </lineage>
</organism>
<evidence type="ECO:0000256" key="3">
    <source>
        <dbReference type="ARBA" id="ARBA00022679"/>
    </source>
</evidence>
<gene>
    <name evidence="9" type="ORF">A6J77_005055</name>
</gene>
<protein>
    <submittedName>
        <fullName evidence="9">Sugar transferase</fullName>
    </submittedName>
</protein>
<feature type="transmembrane region" description="Helical" evidence="7">
    <location>
        <begin position="54"/>
        <end position="75"/>
    </location>
</feature>
<sequence>MGEKMQKNGEWTNWYRVVIAATEALILFLSYLVSFFLRYGRYVPLKNYEAFQGAIGWILIIFVFINILFGVYILYDKTKGDLFFITIISQGILAVVAMVLSFAGRWLAFPRSVVLIDFAVSVIMLYVFRALVFDIYRRYASTKRVMIVGSEEAVFPAIYNFKNSKSTRHIVTHVVLEDYYRNVKSRLDEYDIVYLASQIDESEKLKIYDLLMRANKKLFLNSKFENLVMVNPNIMNFEDESIIETSDFAIPADQALLKRGLDILIALIGLILASPIMLITAIIIKLTSKGPVFYRQVRITKGGEEFDILKFRSMTTDAEVKSGPMIATKNDARVTTVGKYIRALRIDELPQLLNVLHGDMSMIGPRPERPFFVNQFQEENPHYYLRHNVQAGITGYAQVYGKYATDFNSKLNFDLIYIKQYSMFLDFKILLQTIKILFDKVSSSGIDEDEKPTVTREEAEEMNIDVIG</sequence>
<keyword evidence="3 9" id="KW-0808">Transferase</keyword>
<dbReference type="AlphaFoldDB" id="A0A2J9PMQ5"/>
<dbReference type="Proteomes" id="UP000192813">
    <property type="component" value="Unassembled WGS sequence"/>
</dbReference>
<feature type="transmembrane region" description="Helical" evidence="7">
    <location>
        <begin position="14"/>
        <end position="34"/>
    </location>
</feature>
<evidence type="ECO:0000256" key="6">
    <source>
        <dbReference type="ARBA" id="ARBA00023136"/>
    </source>
</evidence>
<feature type="domain" description="Bacterial sugar transferase" evidence="8">
    <location>
        <begin position="258"/>
        <end position="438"/>
    </location>
</feature>
<evidence type="ECO:0000256" key="5">
    <source>
        <dbReference type="ARBA" id="ARBA00022989"/>
    </source>
</evidence>
<comment type="similarity">
    <text evidence="2">Belongs to the bacterial sugar transferase family.</text>
</comment>
<keyword evidence="4 7" id="KW-0812">Transmembrane</keyword>
<name>A0A2J9PMQ5_9LACT</name>
<dbReference type="GO" id="GO:0016020">
    <property type="term" value="C:membrane"/>
    <property type="evidence" value="ECO:0007669"/>
    <property type="project" value="UniProtKB-SubCell"/>
</dbReference>
<reference evidence="10" key="1">
    <citation type="submission" date="2017-12" db="EMBL/GenBank/DDBJ databases">
        <title>FDA dAtabase for Regulatory Grade micrObial Sequences (FDA-ARGOS): Supporting development and validation of Infectious Disease Dx tests.</title>
        <authorList>
            <person name="Hoffmann M."/>
            <person name="Allard M."/>
            <person name="Evans P."/>
            <person name="Brown E."/>
            <person name="Tallon L."/>
            <person name="Sadzewicz L."/>
            <person name="Sengamalay N."/>
            <person name="Ott S."/>
            <person name="Godinez A."/>
            <person name="Nagaraj S."/>
            <person name="Vavikolanu K."/>
            <person name="Aluvathingal J."/>
            <person name="Nadendla S."/>
            <person name="Sichtig H."/>
        </authorList>
    </citation>
    <scope>NUCLEOTIDE SEQUENCE [LARGE SCALE GENOMIC DNA]</scope>
    <source>
        <strain evidence="10">FDAARGOS_249</strain>
    </source>
</reference>
<feature type="transmembrane region" description="Helical" evidence="7">
    <location>
        <begin position="113"/>
        <end position="136"/>
    </location>
</feature>
<dbReference type="Pfam" id="PF02397">
    <property type="entry name" value="Bac_transf"/>
    <property type="match status" value="1"/>
</dbReference>
<dbReference type="InterPro" id="IPR017475">
    <property type="entry name" value="EPS_sugar_tfrase"/>
</dbReference>
<dbReference type="InterPro" id="IPR003362">
    <property type="entry name" value="Bact_transf"/>
</dbReference>
<evidence type="ECO:0000313" key="9">
    <source>
        <dbReference type="EMBL" id="PNL91618.1"/>
    </source>
</evidence>